<evidence type="ECO:0000313" key="2">
    <source>
        <dbReference type="EMBL" id="VDH94729.1"/>
    </source>
</evidence>
<dbReference type="OrthoDB" id="10441692at2759"/>
<feature type="compositionally biased region" description="Polar residues" evidence="1">
    <location>
        <begin position="228"/>
        <end position="249"/>
    </location>
</feature>
<sequence length="294" mass="32635">CSSHKRAKLCDGNQNQKSSDEPDEIYTDGYTDPDEEPQTFDETPLQSLNPPPVKPRISILQKLGDTGIKRSRQPSPVFENESDDSDTEEVNGVTPPIPARSTGNNADGLQRRNTTDISYDNNDLAVHVHEVKVEIKETCSFAADNEGYIPEEESLRTRRLPPPIPTEHEHDDCNNTVRSRRSPPPVPEEQNDGIEHADHPIQDEYDDFNGIINGDGSLFSSDGHGPMSSASYASYSGNPNQANVSQASGIRQEKQYSDHYNSMPNVLDSWKEPSTAVKTLVADNDEKDTKEDEN</sequence>
<feature type="non-terminal residue" evidence="2">
    <location>
        <position position="294"/>
    </location>
</feature>
<evidence type="ECO:0000313" key="3">
    <source>
        <dbReference type="Proteomes" id="UP000596742"/>
    </source>
</evidence>
<gene>
    <name evidence="2" type="ORF">MGAL_10B038084</name>
</gene>
<feature type="compositionally biased region" description="Basic and acidic residues" evidence="1">
    <location>
        <begin position="193"/>
        <end position="202"/>
    </location>
</feature>
<keyword evidence="3" id="KW-1185">Reference proteome</keyword>
<dbReference type="Proteomes" id="UP000596742">
    <property type="component" value="Unassembled WGS sequence"/>
</dbReference>
<comment type="caution">
    <text evidence="2">The sequence shown here is derived from an EMBL/GenBank/DDBJ whole genome shotgun (WGS) entry which is preliminary data.</text>
</comment>
<evidence type="ECO:0000256" key="1">
    <source>
        <dbReference type="SAM" id="MobiDB-lite"/>
    </source>
</evidence>
<name>A0A8B6BSY2_MYTGA</name>
<feature type="region of interest" description="Disordered" evidence="1">
    <location>
        <begin position="153"/>
        <end position="294"/>
    </location>
</feature>
<feature type="compositionally biased region" description="Acidic residues" evidence="1">
    <location>
        <begin position="21"/>
        <end position="39"/>
    </location>
</feature>
<feature type="compositionally biased region" description="Acidic residues" evidence="1">
    <location>
        <begin position="80"/>
        <end position="89"/>
    </location>
</feature>
<accession>A0A8B6BSY2</accession>
<dbReference type="AlphaFoldDB" id="A0A8B6BSY2"/>
<proteinExistence type="predicted"/>
<protein>
    <submittedName>
        <fullName evidence="2">Uncharacterized protein</fullName>
    </submittedName>
</protein>
<reference evidence="2" key="1">
    <citation type="submission" date="2018-11" db="EMBL/GenBank/DDBJ databases">
        <authorList>
            <person name="Alioto T."/>
            <person name="Alioto T."/>
        </authorList>
    </citation>
    <scope>NUCLEOTIDE SEQUENCE</scope>
</reference>
<dbReference type="EMBL" id="UYJE01000635">
    <property type="protein sequence ID" value="VDH94729.1"/>
    <property type="molecule type" value="Genomic_DNA"/>
</dbReference>
<feature type="region of interest" description="Disordered" evidence="1">
    <location>
        <begin position="1"/>
        <end position="115"/>
    </location>
</feature>
<organism evidence="2 3">
    <name type="scientific">Mytilus galloprovincialis</name>
    <name type="common">Mediterranean mussel</name>
    <dbReference type="NCBI Taxonomy" id="29158"/>
    <lineage>
        <taxon>Eukaryota</taxon>
        <taxon>Metazoa</taxon>
        <taxon>Spiralia</taxon>
        <taxon>Lophotrochozoa</taxon>
        <taxon>Mollusca</taxon>
        <taxon>Bivalvia</taxon>
        <taxon>Autobranchia</taxon>
        <taxon>Pteriomorphia</taxon>
        <taxon>Mytilida</taxon>
        <taxon>Mytiloidea</taxon>
        <taxon>Mytilidae</taxon>
        <taxon>Mytilinae</taxon>
        <taxon>Mytilus</taxon>
    </lineage>
</organism>